<feature type="transmembrane region" description="Helical" evidence="2">
    <location>
        <begin position="93"/>
        <end position="114"/>
    </location>
</feature>
<dbReference type="InterPro" id="IPR051675">
    <property type="entry name" value="Endo/Exo/Phosphatase_dom_1"/>
</dbReference>
<evidence type="ECO:0000256" key="2">
    <source>
        <dbReference type="SAM" id="Phobius"/>
    </source>
</evidence>
<sequence length="327" mass="34308">MPAWLSGVPPAIPRVEPADARGHLDGVPDPDQRGTDYRDTDNRDTRHRDTDDRRRDTDDRRRDRWDEPDEDWEWDDDEPPGGRSRSRFAVAPPAAIALILVGVIACAVAGFAIWGSDDPVPGVDFPAAAAHTSTAPSTVQPAPDESAPAPAAAEPSRSAPQPDAMVVSVVGLVGRPGLVRLPPGARVADAIERAGGARKNADLLSLNLAQLLRDGDQVLVGYAGRDGEMSMRSAVVGAGPTSAPASDESSVPDPAGGTAPTGGSGTVNLNTASQTELESLPGVGPVTAKSILDWRQRNGRFTSVDQLTEVDGIGPARLEKLRDKVIV</sequence>
<feature type="compositionally biased region" description="Acidic residues" evidence="1">
    <location>
        <begin position="66"/>
        <end position="79"/>
    </location>
</feature>
<evidence type="ECO:0000313" key="5">
    <source>
        <dbReference type="Proteomes" id="UP001059836"/>
    </source>
</evidence>
<reference evidence="4" key="1">
    <citation type="journal article" date="2021" name="Nat. Microbiol.">
        <title>Cocultivation of an ultrasmall environmental parasitic bacterium with lytic ability against bacteria associated with wastewater foams.</title>
        <authorList>
            <person name="Batinovic S."/>
            <person name="Rose J.J.A."/>
            <person name="Ratcliffe J."/>
            <person name="Seviour R.J."/>
            <person name="Petrovski S."/>
        </authorList>
    </citation>
    <scope>NUCLEOTIDE SEQUENCE</scope>
    <source>
        <strain evidence="4">CON9</strain>
    </source>
</reference>
<dbReference type="NCBIfam" id="TIGR00426">
    <property type="entry name" value="competence protein ComEA helix-hairpin-helix repeat region"/>
    <property type="match status" value="1"/>
</dbReference>
<dbReference type="InterPro" id="IPR019554">
    <property type="entry name" value="Soluble_ligand-bd"/>
</dbReference>
<keyword evidence="5" id="KW-1185">Reference proteome</keyword>
<feature type="region of interest" description="Disordered" evidence="1">
    <location>
        <begin position="236"/>
        <end position="268"/>
    </location>
</feature>
<name>A0ABX6INQ5_9ACTN</name>
<dbReference type="SMART" id="SM00278">
    <property type="entry name" value="HhH1"/>
    <property type="match status" value="2"/>
</dbReference>
<feature type="region of interest" description="Disordered" evidence="1">
    <location>
        <begin position="1"/>
        <end position="86"/>
    </location>
</feature>
<dbReference type="SUPFAM" id="SSF47781">
    <property type="entry name" value="RuvA domain 2-like"/>
    <property type="match status" value="1"/>
</dbReference>
<protein>
    <submittedName>
        <fullName evidence="4">ComEA family DNA-binding protein</fullName>
    </submittedName>
</protein>
<accession>A0ABX6INQ5</accession>
<keyword evidence="2" id="KW-1133">Transmembrane helix</keyword>
<dbReference type="PANTHER" id="PTHR21180">
    <property type="entry name" value="ENDONUCLEASE/EXONUCLEASE/PHOSPHATASE FAMILY DOMAIN-CONTAINING PROTEIN 1"/>
    <property type="match status" value="1"/>
</dbReference>
<keyword evidence="2" id="KW-0472">Membrane</keyword>
<dbReference type="InterPro" id="IPR010994">
    <property type="entry name" value="RuvA_2-like"/>
</dbReference>
<proteinExistence type="predicted"/>
<evidence type="ECO:0000313" key="4">
    <source>
        <dbReference type="EMBL" id="QHN37597.1"/>
    </source>
</evidence>
<dbReference type="PANTHER" id="PTHR21180:SF32">
    <property type="entry name" value="ENDONUCLEASE_EXONUCLEASE_PHOSPHATASE FAMILY DOMAIN-CONTAINING PROTEIN 1"/>
    <property type="match status" value="1"/>
</dbReference>
<keyword evidence="2" id="KW-0812">Transmembrane</keyword>
<dbReference type="InterPro" id="IPR003583">
    <property type="entry name" value="Hlx-hairpin-Hlx_DNA-bd_motif"/>
</dbReference>
<feature type="region of interest" description="Disordered" evidence="1">
    <location>
        <begin position="131"/>
        <end position="161"/>
    </location>
</feature>
<dbReference type="Gene3D" id="1.10.150.320">
    <property type="entry name" value="Photosystem II 12 kDa extrinsic protein"/>
    <property type="match status" value="1"/>
</dbReference>
<evidence type="ECO:0000259" key="3">
    <source>
        <dbReference type="SMART" id="SM00278"/>
    </source>
</evidence>
<dbReference type="EMBL" id="CP045809">
    <property type="protein sequence ID" value="QHN37597.1"/>
    <property type="molecule type" value="Genomic_DNA"/>
</dbReference>
<organism evidence="4 5">
    <name type="scientific">Gordonia pseudamarae</name>
    <dbReference type="NCBI Taxonomy" id="2831662"/>
    <lineage>
        <taxon>Bacteria</taxon>
        <taxon>Bacillati</taxon>
        <taxon>Actinomycetota</taxon>
        <taxon>Actinomycetes</taxon>
        <taxon>Mycobacteriales</taxon>
        <taxon>Gordoniaceae</taxon>
        <taxon>Gordonia</taxon>
    </lineage>
</organism>
<dbReference type="Gene3D" id="3.10.560.10">
    <property type="entry name" value="Outer membrane lipoprotein wza domain like"/>
    <property type="match status" value="1"/>
</dbReference>
<gene>
    <name evidence="4" type="ORF">GII31_14300</name>
</gene>
<dbReference type="Proteomes" id="UP001059836">
    <property type="component" value="Chromosome"/>
</dbReference>
<feature type="compositionally biased region" description="Basic and acidic residues" evidence="1">
    <location>
        <begin position="16"/>
        <end position="65"/>
    </location>
</feature>
<evidence type="ECO:0000256" key="1">
    <source>
        <dbReference type="SAM" id="MobiDB-lite"/>
    </source>
</evidence>
<dbReference type="Pfam" id="PF12836">
    <property type="entry name" value="HHH_3"/>
    <property type="match status" value="1"/>
</dbReference>
<feature type="domain" description="Helix-hairpin-helix DNA-binding motif class 1" evidence="3">
    <location>
        <begin position="305"/>
        <end position="324"/>
    </location>
</feature>
<keyword evidence="4" id="KW-0238">DNA-binding</keyword>
<dbReference type="InterPro" id="IPR004509">
    <property type="entry name" value="Competence_ComEA_HhH"/>
</dbReference>
<dbReference type="GO" id="GO:0003677">
    <property type="term" value="F:DNA binding"/>
    <property type="evidence" value="ECO:0007669"/>
    <property type="project" value="UniProtKB-KW"/>
</dbReference>
<dbReference type="Pfam" id="PF10531">
    <property type="entry name" value="SLBB"/>
    <property type="match status" value="1"/>
</dbReference>
<feature type="domain" description="Helix-hairpin-helix DNA-binding motif class 1" evidence="3">
    <location>
        <begin position="275"/>
        <end position="294"/>
    </location>
</feature>